<feature type="compositionally biased region" description="Acidic residues" evidence="1">
    <location>
        <begin position="11"/>
        <end position="27"/>
    </location>
</feature>
<keyword evidence="2" id="KW-0472">Membrane</keyword>
<name>A0A4Z2GXK4_9TELE</name>
<organism evidence="3 4">
    <name type="scientific">Liparis tanakae</name>
    <name type="common">Tanaka's snailfish</name>
    <dbReference type="NCBI Taxonomy" id="230148"/>
    <lineage>
        <taxon>Eukaryota</taxon>
        <taxon>Metazoa</taxon>
        <taxon>Chordata</taxon>
        <taxon>Craniata</taxon>
        <taxon>Vertebrata</taxon>
        <taxon>Euteleostomi</taxon>
        <taxon>Actinopterygii</taxon>
        <taxon>Neopterygii</taxon>
        <taxon>Teleostei</taxon>
        <taxon>Neoteleostei</taxon>
        <taxon>Acanthomorphata</taxon>
        <taxon>Eupercaria</taxon>
        <taxon>Perciformes</taxon>
        <taxon>Cottioidei</taxon>
        <taxon>Cottales</taxon>
        <taxon>Liparidae</taxon>
        <taxon>Liparis</taxon>
    </lineage>
</organism>
<keyword evidence="2" id="KW-0812">Transmembrane</keyword>
<gene>
    <name evidence="3" type="ORF">EYF80_032327</name>
</gene>
<evidence type="ECO:0000256" key="1">
    <source>
        <dbReference type="SAM" id="MobiDB-lite"/>
    </source>
</evidence>
<feature type="transmembrane region" description="Helical" evidence="2">
    <location>
        <begin position="39"/>
        <end position="61"/>
    </location>
</feature>
<evidence type="ECO:0000256" key="2">
    <source>
        <dbReference type="SAM" id="Phobius"/>
    </source>
</evidence>
<accession>A0A4Z2GXK4</accession>
<sequence length="100" mass="11418">MSRNKAHEYTAEEEGEEGEEEEKEEEEESRRCCSLRPDFIFINAILFIVLLQVLCVLLQVLRVLLQVLGPPAAPTHGLTNRSRWTSAVKCTVFSGHPHRK</sequence>
<comment type="caution">
    <text evidence="3">The sequence shown here is derived from an EMBL/GenBank/DDBJ whole genome shotgun (WGS) entry which is preliminary data.</text>
</comment>
<keyword evidence="4" id="KW-1185">Reference proteome</keyword>
<protein>
    <submittedName>
        <fullName evidence="3">Uncharacterized protein</fullName>
    </submittedName>
</protein>
<evidence type="ECO:0000313" key="4">
    <source>
        <dbReference type="Proteomes" id="UP000314294"/>
    </source>
</evidence>
<feature type="region of interest" description="Disordered" evidence="1">
    <location>
        <begin position="1"/>
        <end position="31"/>
    </location>
</feature>
<feature type="compositionally biased region" description="Basic and acidic residues" evidence="1">
    <location>
        <begin position="1"/>
        <end position="10"/>
    </location>
</feature>
<dbReference type="EMBL" id="SRLO01000404">
    <property type="protein sequence ID" value="TNN57503.1"/>
    <property type="molecule type" value="Genomic_DNA"/>
</dbReference>
<dbReference type="AlphaFoldDB" id="A0A4Z2GXK4"/>
<dbReference type="Proteomes" id="UP000314294">
    <property type="component" value="Unassembled WGS sequence"/>
</dbReference>
<evidence type="ECO:0000313" key="3">
    <source>
        <dbReference type="EMBL" id="TNN57503.1"/>
    </source>
</evidence>
<reference evidence="3 4" key="1">
    <citation type="submission" date="2019-03" db="EMBL/GenBank/DDBJ databases">
        <title>First draft genome of Liparis tanakae, snailfish: a comprehensive survey of snailfish specific genes.</title>
        <authorList>
            <person name="Kim W."/>
            <person name="Song I."/>
            <person name="Jeong J.-H."/>
            <person name="Kim D."/>
            <person name="Kim S."/>
            <person name="Ryu S."/>
            <person name="Song J.Y."/>
            <person name="Lee S.K."/>
        </authorList>
    </citation>
    <scope>NUCLEOTIDE SEQUENCE [LARGE SCALE GENOMIC DNA]</scope>
    <source>
        <tissue evidence="3">Muscle</tissue>
    </source>
</reference>
<proteinExistence type="predicted"/>
<keyword evidence="2" id="KW-1133">Transmembrane helix</keyword>